<name>A0A0U3QFG6_9MICC</name>
<accession>A0A0U3QFG6</accession>
<protein>
    <submittedName>
        <fullName evidence="1">Uncharacterized protein</fullName>
    </submittedName>
</protein>
<dbReference type="AlphaFoldDB" id="A0A0U3QFG6"/>
<dbReference type="Proteomes" id="UP000065151">
    <property type="component" value="Chromosome"/>
</dbReference>
<evidence type="ECO:0000313" key="2">
    <source>
        <dbReference type="Proteomes" id="UP000065151"/>
    </source>
</evidence>
<sequence>MTGSFRVSTRSGTQYLICLDAPRHIVRLPGESQPAPDYADVQVAHLRQDAEAIPLLQIVTLTVGQRGFLALDIVGGGTVTARDTSQVVEILPLLERVQISDESAAEIGQAARSLGWARILHIPDTAPPVFVLDASAVRTLSIRSYDQLEARIATALGNAEFLLDAAEHFDDGQLSKMREL</sequence>
<evidence type="ECO:0000313" key="1">
    <source>
        <dbReference type="EMBL" id="ALV43213.1"/>
    </source>
</evidence>
<dbReference type="KEGG" id="psul:AU252_20305"/>
<gene>
    <name evidence="1" type="ORF">AU252_20305</name>
</gene>
<proteinExistence type="predicted"/>
<organism evidence="1">
    <name type="scientific">Pseudarthrobacter sulfonivorans</name>
    <dbReference type="NCBI Taxonomy" id="121292"/>
    <lineage>
        <taxon>Bacteria</taxon>
        <taxon>Bacillati</taxon>
        <taxon>Actinomycetota</taxon>
        <taxon>Actinomycetes</taxon>
        <taxon>Micrococcales</taxon>
        <taxon>Micrococcaceae</taxon>
        <taxon>Pseudarthrobacter</taxon>
    </lineage>
</organism>
<reference evidence="1 2" key="1">
    <citation type="submission" date="2015-12" db="EMBL/GenBank/DDBJ databases">
        <authorList>
            <person name="Shamseldin A."/>
            <person name="Moawad H."/>
            <person name="Abd El-Rahim W.M."/>
            <person name="Sadowsky M.J."/>
        </authorList>
    </citation>
    <scope>NUCLEOTIDE SEQUENCE [LARGE SCALE GENOMIC DNA]</scope>
    <source>
        <strain evidence="1 2">Ar51</strain>
    </source>
</reference>
<dbReference type="EMBL" id="CP013747">
    <property type="protein sequence ID" value="ALV43213.1"/>
    <property type="molecule type" value="Genomic_DNA"/>
</dbReference>